<dbReference type="InterPro" id="IPR052159">
    <property type="entry name" value="Competence_DNA_uptake"/>
</dbReference>
<dbReference type="Proteomes" id="UP001320148">
    <property type="component" value="Chromosome"/>
</dbReference>
<name>A0ABM7PMT1_9BACT</name>
<dbReference type="Pfam" id="PF13567">
    <property type="entry name" value="DUF4131"/>
    <property type="match status" value="1"/>
</dbReference>
<evidence type="ECO:0000256" key="2">
    <source>
        <dbReference type="ARBA" id="ARBA00022475"/>
    </source>
</evidence>
<dbReference type="PANTHER" id="PTHR30619:SF1">
    <property type="entry name" value="RECOMBINATION PROTEIN 2"/>
    <property type="match status" value="1"/>
</dbReference>
<dbReference type="PANTHER" id="PTHR30619">
    <property type="entry name" value="DNA INTERNALIZATION/COMPETENCE PROTEIN COMEC/REC2"/>
    <property type="match status" value="1"/>
</dbReference>
<dbReference type="SMART" id="SM00849">
    <property type="entry name" value="Lactamase_B"/>
    <property type="match status" value="1"/>
</dbReference>
<organism evidence="8 9">
    <name type="scientific">Desulfoluna limicola</name>
    <dbReference type="NCBI Taxonomy" id="2810562"/>
    <lineage>
        <taxon>Bacteria</taxon>
        <taxon>Pseudomonadati</taxon>
        <taxon>Thermodesulfobacteriota</taxon>
        <taxon>Desulfobacteria</taxon>
        <taxon>Desulfobacterales</taxon>
        <taxon>Desulfolunaceae</taxon>
        <taxon>Desulfoluna</taxon>
    </lineage>
</organism>
<feature type="transmembrane region" description="Helical" evidence="6">
    <location>
        <begin position="46"/>
        <end position="64"/>
    </location>
</feature>
<evidence type="ECO:0000313" key="9">
    <source>
        <dbReference type="Proteomes" id="UP001320148"/>
    </source>
</evidence>
<keyword evidence="9" id="KW-1185">Reference proteome</keyword>
<feature type="transmembrane region" description="Helical" evidence="6">
    <location>
        <begin position="435"/>
        <end position="458"/>
    </location>
</feature>
<dbReference type="InterPro" id="IPR001279">
    <property type="entry name" value="Metallo-B-lactamas"/>
</dbReference>
<evidence type="ECO:0000256" key="1">
    <source>
        <dbReference type="ARBA" id="ARBA00004651"/>
    </source>
</evidence>
<sequence>MYHTRKVRETVLFLFPASTGLARRPLLLMLAGLVAGILLGRSGLPYNISAGILLALTTVAILVVPKRPLLAALIPLSALAGAHLISPWTDAPPVLSPSPQPLTGRIEGIEIKGNDLRCTLRDVGFADEPGLSPPHSGIRLIIKGGGALPAAEGMRLTATCRLRPFTNFNNPGRFDYREHMAHKGIAAWAVVKASDITLLPASSVYGWKTTLYHARRNIEQALFTHAPTARSGALLAALITGNRSHISPPLRDLFTQTGTAHLLAISGLHLGMVTTLFFFLFRHLLSFWERPLIKGHTQVLTAAATLVPVLLYALLSGVAPSTQRALIAASLFLGALTLHEEADLPTTLALAALVILGIHPPALFAVSFQLSFAAVAAILASLVQLRRKPMINGPPSIQQRILTFIIPPSFASFGTAPLVWYHFGYAAPVGLLANLVLVPIVSFAVVLPGLLGVLILPIAPPLAGLLFLLAGCAGEAAIGIATFFSTLPGGFLTLPRPGLATTLLVLLLLFSLLLSPAGRQRGPVGVALLCLLLLGGTAVKGIKERHHNTSLQVTVLDVGHGSATVVAFPGGKRWLIDGGFAWPGGYDVGQFAVAPYLQTSQITTLDAVVLTHPESDHMGGLLHILKRFTVHTLITSPHAGNGELWDRFCETASQCGPQRILLTSQSSPMLVEGVRVTCLHPSVAPSQFTGKGSVNNNSLVLLLEYGGHRILLTGDIMKQAESRLVAEAKEALQADVILIPHHGSTSSSTPEFLARVHPSIAVVSAGQNNRYGLPHDKVMARYTKAGCALYRTDRHGAVTIESDGVSLSVSTFLTPSVPFSSSFPPARP</sequence>
<dbReference type="NCBIfam" id="TIGR00360">
    <property type="entry name" value="ComEC_N-term"/>
    <property type="match status" value="1"/>
</dbReference>
<comment type="subcellular location">
    <subcellularLocation>
        <location evidence="1">Cell membrane</location>
        <topology evidence="1">Multi-pass membrane protein</topology>
    </subcellularLocation>
</comment>
<feature type="transmembrane region" description="Helical" evidence="6">
    <location>
        <begin position="401"/>
        <end position="423"/>
    </location>
</feature>
<feature type="transmembrane region" description="Helical" evidence="6">
    <location>
        <begin position="21"/>
        <end position="40"/>
    </location>
</feature>
<evidence type="ECO:0000256" key="4">
    <source>
        <dbReference type="ARBA" id="ARBA00022989"/>
    </source>
</evidence>
<dbReference type="CDD" id="cd07731">
    <property type="entry name" value="ComA-like_MBL-fold"/>
    <property type="match status" value="1"/>
</dbReference>
<protein>
    <submittedName>
        <fullName evidence="8">DNA internalization-related competence protein ComEC/Rec2</fullName>
    </submittedName>
</protein>
<feature type="transmembrane region" description="Helical" evidence="6">
    <location>
        <begin position="299"/>
        <end position="318"/>
    </location>
</feature>
<feature type="transmembrane region" description="Helical" evidence="6">
    <location>
        <begin position="465"/>
        <end position="487"/>
    </location>
</feature>
<keyword evidence="2" id="KW-1003">Cell membrane</keyword>
<evidence type="ECO:0000256" key="3">
    <source>
        <dbReference type="ARBA" id="ARBA00022692"/>
    </source>
</evidence>
<dbReference type="RefSeq" id="WP_236889956.1">
    <property type="nucleotide sequence ID" value="NZ_AP024488.1"/>
</dbReference>
<proteinExistence type="predicted"/>
<dbReference type="Gene3D" id="3.60.15.10">
    <property type="entry name" value="Ribonuclease Z/Hydroxyacylglutathione hydrolase-like"/>
    <property type="match status" value="1"/>
</dbReference>
<feature type="transmembrane region" description="Helical" evidence="6">
    <location>
        <begin position="348"/>
        <end position="380"/>
    </location>
</feature>
<dbReference type="InterPro" id="IPR004477">
    <property type="entry name" value="ComEC_N"/>
</dbReference>
<dbReference type="NCBIfam" id="TIGR00361">
    <property type="entry name" value="ComEC_Rec2"/>
    <property type="match status" value="1"/>
</dbReference>
<feature type="transmembrane region" description="Helical" evidence="6">
    <location>
        <begin position="524"/>
        <end position="542"/>
    </location>
</feature>
<dbReference type="InterPro" id="IPR036866">
    <property type="entry name" value="RibonucZ/Hydroxyglut_hydro"/>
</dbReference>
<feature type="transmembrane region" description="Helical" evidence="6">
    <location>
        <begin position="499"/>
        <end position="517"/>
    </location>
</feature>
<keyword evidence="4 6" id="KW-1133">Transmembrane helix</keyword>
<feature type="transmembrane region" description="Helical" evidence="6">
    <location>
        <begin position="260"/>
        <end position="279"/>
    </location>
</feature>
<evidence type="ECO:0000256" key="6">
    <source>
        <dbReference type="SAM" id="Phobius"/>
    </source>
</evidence>
<accession>A0ABM7PMT1</accession>
<dbReference type="Pfam" id="PF03772">
    <property type="entry name" value="Competence"/>
    <property type="match status" value="1"/>
</dbReference>
<reference evidence="8 9" key="1">
    <citation type="submission" date="2021-02" db="EMBL/GenBank/DDBJ databases">
        <title>Complete genome of Desulfoluna sp. strain ASN36.</title>
        <authorList>
            <person name="Takahashi A."/>
            <person name="Kojima H."/>
            <person name="Fukui M."/>
        </authorList>
    </citation>
    <scope>NUCLEOTIDE SEQUENCE [LARGE SCALE GENOMIC DNA]</scope>
    <source>
        <strain evidence="8 9">ASN36</strain>
    </source>
</reference>
<feature type="domain" description="Metallo-beta-lactamase" evidence="7">
    <location>
        <begin position="560"/>
        <end position="767"/>
    </location>
</feature>
<keyword evidence="3 6" id="KW-0812">Transmembrane</keyword>
<dbReference type="InterPro" id="IPR035681">
    <property type="entry name" value="ComA-like_MBL"/>
</dbReference>
<gene>
    <name evidence="8" type="ORF">DSLASN_41970</name>
</gene>
<dbReference type="InterPro" id="IPR004797">
    <property type="entry name" value="Competence_ComEC/Rec2"/>
</dbReference>
<dbReference type="Pfam" id="PF00753">
    <property type="entry name" value="Lactamase_B"/>
    <property type="match status" value="1"/>
</dbReference>
<feature type="transmembrane region" description="Helical" evidence="6">
    <location>
        <begin position="325"/>
        <end position="342"/>
    </location>
</feature>
<dbReference type="InterPro" id="IPR025405">
    <property type="entry name" value="DUF4131"/>
</dbReference>
<evidence type="ECO:0000313" key="8">
    <source>
        <dbReference type="EMBL" id="BCS98565.1"/>
    </source>
</evidence>
<evidence type="ECO:0000259" key="7">
    <source>
        <dbReference type="SMART" id="SM00849"/>
    </source>
</evidence>
<dbReference type="EMBL" id="AP024488">
    <property type="protein sequence ID" value="BCS98565.1"/>
    <property type="molecule type" value="Genomic_DNA"/>
</dbReference>
<keyword evidence="5 6" id="KW-0472">Membrane</keyword>
<dbReference type="SUPFAM" id="SSF56281">
    <property type="entry name" value="Metallo-hydrolase/oxidoreductase"/>
    <property type="match status" value="1"/>
</dbReference>
<evidence type="ECO:0000256" key="5">
    <source>
        <dbReference type="ARBA" id="ARBA00023136"/>
    </source>
</evidence>